<feature type="binding site" evidence="1">
    <location>
        <position position="36"/>
    </location>
    <ligand>
        <name>ATP</name>
        <dbReference type="ChEBI" id="CHEBI:30616"/>
    </ligand>
</feature>
<evidence type="ECO:0000256" key="1">
    <source>
        <dbReference type="PROSITE-ProRule" id="PRU10141"/>
    </source>
</evidence>
<organism evidence="4">
    <name type="scientific">Candidatus Nitricoxidivorans perseverans</name>
    <dbReference type="NCBI Taxonomy" id="2975601"/>
    <lineage>
        <taxon>Bacteria</taxon>
        <taxon>Pseudomonadati</taxon>
        <taxon>Pseudomonadota</taxon>
        <taxon>Betaproteobacteria</taxon>
        <taxon>Nitrosomonadales</taxon>
        <taxon>Sterolibacteriaceae</taxon>
        <taxon>Candidatus Nitricoxidivorans</taxon>
    </lineage>
</organism>
<dbReference type="InterPro" id="IPR000595">
    <property type="entry name" value="cNMP-bd_dom"/>
</dbReference>
<keyword evidence="1" id="KW-0547">Nucleotide-binding</keyword>
<dbReference type="GO" id="GO:0005524">
    <property type="term" value="F:ATP binding"/>
    <property type="evidence" value="ECO:0007669"/>
    <property type="project" value="UniProtKB-UniRule"/>
</dbReference>
<sequence length="434" mass="47659">MERIGKYELLRKIGEGATATVWLARDPFAQRDVAIKAIAASAFADGEHGQVARKLFITEASLAGKLIHPHIVHIHDAVLGSGGEPSYIVMEYVPGGTLEPFTAPENLLPLPDVVEIVFKCSRALEFARRMGVIHRDLKPANVLRAFDPGGEGTDVKVSDFGAALSVSSDQTQVSGIGSPAYMSPQQVMEQPLNHQSDIFLLGVVLHQLLTGQLPFRGDSGYDIAHQICNVEPPLPSSLRPGLPTSLNAIVARALKKSVRERYPTWDEFSFDLAEVFRNENMAAMREARIGEAEKFNLLRTLSFFRDFSDVEIWEVLRLSRWQRVRHGDVLMREGDRSQDFCVLAAGEVKVTKQGKLLNVLAAGECFGEMAYLTPERGARTANVTAMGDGLVITVATESLARASQAARHGFDRAFLRILVERLDLANTRLTSAAL</sequence>
<dbReference type="SUPFAM" id="SSF56112">
    <property type="entry name" value="Protein kinase-like (PK-like)"/>
    <property type="match status" value="1"/>
</dbReference>
<keyword evidence="1" id="KW-0067">ATP-binding</keyword>
<dbReference type="InterPro" id="IPR000719">
    <property type="entry name" value="Prot_kinase_dom"/>
</dbReference>
<reference evidence="4" key="1">
    <citation type="journal article" date="2023" name="Nat. Microbiol.">
        <title>Enrichment and characterization of a nitric oxide-reducing microbial community in a continuous bioreactor.</title>
        <authorList>
            <person name="Garrido-Amador P."/>
            <person name="Stortenbeker N."/>
            <person name="Wessels H.J.C.T."/>
            <person name="Speth D.R."/>
            <person name="Garcia-Heredia I."/>
            <person name="Kartal B."/>
        </authorList>
    </citation>
    <scope>NUCLEOTIDE SEQUENCE</scope>
    <source>
        <strain evidence="4">MAG1</strain>
    </source>
</reference>
<dbReference type="Pfam" id="PF00027">
    <property type="entry name" value="cNMP_binding"/>
    <property type="match status" value="1"/>
</dbReference>
<evidence type="ECO:0000259" key="3">
    <source>
        <dbReference type="PROSITE" id="PS50042"/>
    </source>
</evidence>
<dbReference type="Gene3D" id="2.60.120.10">
    <property type="entry name" value="Jelly Rolls"/>
    <property type="match status" value="1"/>
</dbReference>
<dbReference type="InterPro" id="IPR011009">
    <property type="entry name" value="Kinase-like_dom_sf"/>
</dbReference>
<dbReference type="InterPro" id="IPR017441">
    <property type="entry name" value="Protein_kinase_ATP_BS"/>
</dbReference>
<evidence type="ECO:0000313" key="4">
    <source>
        <dbReference type="EMBL" id="WIM06877.1"/>
    </source>
</evidence>
<dbReference type="Gene3D" id="3.30.200.20">
    <property type="entry name" value="Phosphorylase Kinase, domain 1"/>
    <property type="match status" value="1"/>
</dbReference>
<dbReference type="Gene3D" id="1.10.510.10">
    <property type="entry name" value="Transferase(Phosphotransferase) domain 1"/>
    <property type="match status" value="1"/>
</dbReference>
<dbReference type="Proteomes" id="UP001234916">
    <property type="component" value="Chromosome"/>
</dbReference>
<evidence type="ECO:0000259" key="2">
    <source>
        <dbReference type="PROSITE" id="PS50011"/>
    </source>
</evidence>
<dbReference type="EMBL" id="CP107246">
    <property type="protein sequence ID" value="WIM06877.1"/>
    <property type="molecule type" value="Genomic_DNA"/>
</dbReference>
<dbReference type="SMART" id="SM00100">
    <property type="entry name" value="cNMP"/>
    <property type="match status" value="1"/>
</dbReference>
<dbReference type="InterPro" id="IPR014710">
    <property type="entry name" value="RmlC-like_jellyroll"/>
</dbReference>
<dbReference type="InterPro" id="IPR045269">
    <property type="entry name" value="Atg1-like"/>
</dbReference>
<dbReference type="PROSITE" id="PS50042">
    <property type="entry name" value="CNMP_BINDING_3"/>
    <property type="match status" value="1"/>
</dbReference>
<gene>
    <name evidence="4" type="ORF">OHM77_06335</name>
</gene>
<name>A0AA49FML8_9PROT</name>
<dbReference type="SUPFAM" id="SSF51206">
    <property type="entry name" value="cAMP-binding domain-like"/>
    <property type="match status" value="1"/>
</dbReference>
<dbReference type="CDD" id="cd14014">
    <property type="entry name" value="STKc_PknB_like"/>
    <property type="match status" value="1"/>
</dbReference>
<protein>
    <submittedName>
        <fullName evidence="4">Serine/threonine-protein kinase</fullName>
    </submittedName>
</protein>
<dbReference type="InterPro" id="IPR018490">
    <property type="entry name" value="cNMP-bd_dom_sf"/>
</dbReference>
<dbReference type="PROSITE" id="PS00107">
    <property type="entry name" value="PROTEIN_KINASE_ATP"/>
    <property type="match status" value="1"/>
</dbReference>
<accession>A0AA49FML8</accession>
<proteinExistence type="predicted"/>
<dbReference type="Pfam" id="PF00069">
    <property type="entry name" value="Pkinase"/>
    <property type="match status" value="1"/>
</dbReference>
<dbReference type="GO" id="GO:0005737">
    <property type="term" value="C:cytoplasm"/>
    <property type="evidence" value="ECO:0007669"/>
    <property type="project" value="TreeGrafter"/>
</dbReference>
<dbReference type="SMART" id="SM00220">
    <property type="entry name" value="S_TKc"/>
    <property type="match status" value="1"/>
</dbReference>
<keyword evidence="4" id="KW-0418">Kinase</keyword>
<dbReference type="AlphaFoldDB" id="A0AA49FML8"/>
<feature type="domain" description="Cyclic nucleotide-binding" evidence="3">
    <location>
        <begin position="303"/>
        <end position="401"/>
    </location>
</feature>
<dbReference type="GO" id="GO:0004674">
    <property type="term" value="F:protein serine/threonine kinase activity"/>
    <property type="evidence" value="ECO:0007669"/>
    <property type="project" value="InterPro"/>
</dbReference>
<dbReference type="PROSITE" id="PS50011">
    <property type="entry name" value="PROTEIN_KINASE_DOM"/>
    <property type="match status" value="1"/>
</dbReference>
<keyword evidence="4" id="KW-0808">Transferase</keyword>
<dbReference type="PANTHER" id="PTHR24348">
    <property type="entry name" value="SERINE/THREONINE-PROTEIN KINASE UNC-51-RELATED"/>
    <property type="match status" value="1"/>
</dbReference>
<feature type="domain" description="Protein kinase" evidence="2">
    <location>
        <begin position="7"/>
        <end position="276"/>
    </location>
</feature>
<dbReference type="KEGG" id="npv:OHM77_06335"/>
<dbReference type="CDD" id="cd00038">
    <property type="entry name" value="CAP_ED"/>
    <property type="match status" value="1"/>
</dbReference>